<feature type="domain" description="PilN biogenesis protein dimerization" evidence="2">
    <location>
        <begin position="97"/>
        <end position="198"/>
    </location>
</feature>
<evidence type="ECO:0000313" key="4">
    <source>
        <dbReference type="Proteomes" id="UP001597475"/>
    </source>
</evidence>
<evidence type="ECO:0000313" key="3">
    <source>
        <dbReference type="EMBL" id="MFD2608172.1"/>
    </source>
</evidence>
<organism evidence="3 4">
    <name type="scientific">Deinococcus taklimakanensis</name>
    <dbReference type="NCBI Taxonomy" id="536443"/>
    <lineage>
        <taxon>Bacteria</taxon>
        <taxon>Thermotogati</taxon>
        <taxon>Deinococcota</taxon>
        <taxon>Deinococci</taxon>
        <taxon>Deinococcales</taxon>
        <taxon>Deinococcaceae</taxon>
        <taxon>Deinococcus</taxon>
    </lineage>
</organism>
<dbReference type="Proteomes" id="UP001597475">
    <property type="component" value="Unassembled WGS sequence"/>
</dbReference>
<evidence type="ECO:0000259" key="2">
    <source>
        <dbReference type="Pfam" id="PF18222"/>
    </source>
</evidence>
<dbReference type="EMBL" id="JBHUMK010000010">
    <property type="protein sequence ID" value="MFD2608172.1"/>
    <property type="molecule type" value="Genomic_DNA"/>
</dbReference>
<gene>
    <name evidence="3" type="ORF">ACFSR9_01790</name>
</gene>
<dbReference type="InterPro" id="IPR052534">
    <property type="entry name" value="Extracell_DNA_Util/SecSys_Comp"/>
</dbReference>
<feature type="region of interest" description="Disordered" evidence="1">
    <location>
        <begin position="203"/>
        <end position="239"/>
    </location>
</feature>
<accession>A0ABW5P227</accession>
<evidence type="ECO:0000256" key="1">
    <source>
        <dbReference type="SAM" id="MobiDB-lite"/>
    </source>
</evidence>
<dbReference type="InterPro" id="IPR040888">
    <property type="entry name" value="PilN_bio_d"/>
</dbReference>
<protein>
    <submittedName>
        <fullName evidence="3">Fimbrial assembly protein</fullName>
    </submittedName>
</protein>
<proteinExistence type="predicted"/>
<dbReference type="Gene3D" id="3.30.70.2830">
    <property type="match status" value="1"/>
</dbReference>
<comment type="caution">
    <text evidence="3">The sequence shown here is derived from an EMBL/GenBank/DDBJ whole genome shotgun (WGS) entry which is preliminary data.</text>
</comment>
<name>A0ABW5P227_9DEIO</name>
<dbReference type="Pfam" id="PF18222">
    <property type="entry name" value="PilN_bio_d"/>
    <property type="match status" value="1"/>
</dbReference>
<sequence>MVEINLLPQQYRKQTEPSAWKFATYALLPLTAAAILIPEVMTATTIGDLRRQIDALNGEIVTLSPAKTEYDDLKRQQSELEQVTTIAQQLATGKTYWTNDIAAFSRQLPQGSGVALRNMTVRELDAAALASQQQAGVYVGKQVTREFDLTGTASSQQAVVNFLNTFEQSPNFGVNFRNMQQENEGETYSFTATVGVVGTPAGAGAQNAASGTTGTPGAAAPAPAAPAPAAPAAGGADVR</sequence>
<keyword evidence="4" id="KW-1185">Reference proteome</keyword>
<dbReference type="RefSeq" id="WP_386842476.1">
    <property type="nucleotide sequence ID" value="NZ_JBHUMK010000010.1"/>
</dbReference>
<feature type="compositionally biased region" description="Low complexity" evidence="1">
    <location>
        <begin position="203"/>
        <end position="222"/>
    </location>
</feature>
<dbReference type="PANTHER" id="PTHR40278">
    <property type="entry name" value="DNA UTILIZATION PROTEIN HOFN"/>
    <property type="match status" value="1"/>
</dbReference>
<feature type="compositionally biased region" description="Low complexity" evidence="1">
    <location>
        <begin position="230"/>
        <end position="239"/>
    </location>
</feature>
<dbReference type="PANTHER" id="PTHR40278:SF1">
    <property type="entry name" value="DNA UTILIZATION PROTEIN HOFN"/>
    <property type="match status" value="1"/>
</dbReference>
<reference evidence="4" key="1">
    <citation type="journal article" date="2019" name="Int. J. Syst. Evol. Microbiol.">
        <title>The Global Catalogue of Microorganisms (GCM) 10K type strain sequencing project: providing services to taxonomists for standard genome sequencing and annotation.</title>
        <authorList>
            <consortium name="The Broad Institute Genomics Platform"/>
            <consortium name="The Broad Institute Genome Sequencing Center for Infectious Disease"/>
            <person name="Wu L."/>
            <person name="Ma J."/>
        </authorList>
    </citation>
    <scope>NUCLEOTIDE SEQUENCE [LARGE SCALE GENOMIC DNA]</scope>
    <source>
        <strain evidence="4">KCTC 33842</strain>
    </source>
</reference>